<reference evidence="3" key="2">
    <citation type="submission" date="2011-03" db="EMBL/GenBank/DDBJ databases">
        <title>The complete genome of Desulfobacca acetoxidans DSM 11109.</title>
        <authorList>
            <consortium name="US DOE Joint Genome Institute (JGI-PGF)"/>
            <person name="Lucas S."/>
            <person name="Copeland A."/>
            <person name="Lapidus A."/>
            <person name="Bruce D."/>
            <person name="Goodwin L."/>
            <person name="Pitluck S."/>
            <person name="Peters L."/>
            <person name="Kyrpides N."/>
            <person name="Mavromatis K."/>
            <person name="Ivanova N."/>
            <person name="Ovchinnikova G."/>
            <person name="Teshima H."/>
            <person name="Detter J.C."/>
            <person name="Han C."/>
            <person name="Land M."/>
            <person name="Hauser L."/>
            <person name="Markowitz V."/>
            <person name="Cheng J.-F."/>
            <person name="Hugenholtz P."/>
            <person name="Woyke T."/>
            <person name="Wu D."/>
            <person name="Spring S."/>
            <person name="Schueler E."/>
            <person name="Brambilla E."/>
            <person name="Klenk H.-P."/>
            <person name="Eisen J.A."/>
        </authorList>
    </citation>
    <scope>NUCLEOTIDE SEQUENCE [LARGE SCALE GENOMIC DNA]</scope>
    <source>
        <strain evidence="3">ATCC 700848 / DSM 11109 / ASRB2</strain>
    </source>
</reference>
<proteinExistence type="predicted"/>
<dbReference type="InterPro" id="IPR005175">
    <property type="entry name" value="PPC_dom"/>
</dbReference>
<dbReference type="Pfam" id="PF03479">
    <property type="entry name" value="PCC"/>
    <property type="match status" value="1"/>
</dbReference>
<dbReference type="SUPFAM" id="SSF117856">
    <property type="entry name" value="AF0104/ALDC/Ptd012-like"/>
    <property type="match status" value="1"/>
</dbReference>
<name>F2NFP1_DESAR</name>
<dbReference type="eggNOG" id="COG1661">
    <property type="taxonomic scope" value="Bacteria"/>
</dbReference>
<dbReference type="OrthoDB" id="9798999at2"/>
<dbReference type="Gene3D" id="3.30.1330.80">
    <property type="entry name" value="Hypothetical protein, similar to alpha- acetolactate decarboxylase, domain 2"/>
    <property type="match status" value="1"/>
</dbReference>
<dbReference type="PANTHER" id="PTHR34988:SF1">
    <property type="entry name" value="DNA-BINDING PROTEIN"/>
    <property type="match status" value="1"/>
</dbReference>
<dbReference type="EMBL" id="CP002629">
    <property type="protein sequence ID" value="AEB10160.1"/>
    <property type="molecule type" value="Genomic_DNA"/>
</dbReference>
<dbReference type="KEGG" id="dao:Desac_2338"/>
<feature type="domain" description="PPC" evidence="1">
    <location>
        <begin position="6"/>
        <end position="145"/>
    </location>
</feature>
<keyword evidence="3" id="KW-1185">Reference proteome</keyword>
<dbReference type="AlphaFoldDB" id="F2NFP1"/>
<dbReference type="HOGENOM" id="CLU_114051_1_0_7"/>
<dbReference type="RefSeq" id="WP_013707269.1">
    <property type="nucleotide sequence ID" value="NC_015388.1"/>
</dbReference>
<sequence>MRVQEGRPGRLFLLTFQHGEDLIQEICQFAVRENIRAAWIQFLGALKQGRLVTGPEKPQLPPKPVWREFSQAWEVVGIGNLFWEDNAPKVHVHVALGKGDATIMGCLRLENEIYLVAEALLVELTGLNLCRRLDPDLGVSMLNSIDLKA</sequence>
<accession>F2NFP1</accession>
<dbReference type="STRING" id="880072.Desac_2338"/>
<dbReference type="Proteomes" id="UP000000483">
    <property type="component" value="Chromosome"/>
</dbReference>
<reference evidence="2 3" key="1">
    <citation type="journal article" date="2011" name="Stand. Genomic Sci.">
        <title>Complete genome sequence of the acetate-degrading sulfate reducer Desulfobacca acetoxidans type strain (ASRB2).</title>
        <authorList>
            <person name="Goker M."/>
            <person name="Teshima H."/>
            <person name="Lapidus A."/>
            <person name="Nolan M."/>
            <person name="Lucas S."/>
            <person name="Hammon N."/>
            <person name="Deshpande S."/>
            <person name="Cheng J.F."/>
            <person name="Tapia R."/>
            <person name="Han C."/>
            <person name="Goodwin L."/>
            <person name="Pitluck S."/>
            <person name="Huntemann M."/>
            <person name="Liolios K."/>
            <person name="Ivanova N."/>
            <person name="Pagani I."/>
            <person name="Mavromatis K."/>
            <person name="Ovchinikova G."/>
            <person name="Pati A."/>
            <person name="Chen A."/>
            <person name="Palaniappan K."/>
            <person name="Land M."/>
            <person name="Hauser L."/>
            <person name="Brambilla E.M."/>
            <person name="Rohde M."/>
            <person name="Spring S."/>
            <person name="Detter J.C."/>
            <person name="Woyke T."/>
            <person name="Bristow J."/>
            <person name="Eisen J.A."/>
            <person name="Markowitz V."/>
            <person name="Hugenholtz P."/>
            <person name="Kyrpides N.C."/>
            <person name="Klenk H.P."/>
        </authorList>
    </citation>
    <scope>NUCLEOTIDE SEQUENCE [LARGE SCALE GENOMIC DNA]</scope>
    <source>
        <strain evidence="3">ATCC 700848 / DSM 11109 / ASRB2</strain>
    </source>
</reference>
<evidence type="ECO:0000313" key="2">
    <source>
        <dbReference type="EMBL" id="AEB10160.1"/>
    </source>
</evidence>
<dbReference type="CDD" id="cd11378">
    <property type="entry name" value="DUF296"/>
    <property type="match status" value="1"/>
</dbReference>
<dbReference type="PANTHER" id="PTHR34988">
    <property type="entry name" value="PROTEIN, PUTATIVE-RELATED"/>
    <property type="match status" value="1"/>
</dbReference>
<dbReference type="PROSITE" id="PS51742">
    <property type="entry name" value="PPC"/>
    <property type="match status" value="1"/>
</dbReference>
<gene>
    <name evidence="2" type="ordered locus">Desac_2338</name>
</gene>
<organism evidence="2 3">
    <name type="scientific">Desulfobacca acetoxidans (strain ATCC 700848 / DSM 11109 / ASRB2)</name>
    <dbReference type="NCBI Taxonomy" id="880072"/>
    <lineage>
        <taxon>Bacteria</taxon>
        <taxon>Pseudomonadati</taxon>
        <taxon>Thermodesulfobacteriota</taxon>
        <taxon>Desulfobaccia</taxon>
        <taxon>Desulfobaccales</taxon>
        <taxon>Desulfobaccaceae</taxon>
        <taxon>Desulfobacca</taxon>
    </lineage>
</organism>
<evidence type="ECO:0000313" key="3">
    <source>
        <dbReference type="Proteomes" id="UP000000483"/>
    </source>
</evidence>
<evidence type="ECO:0000259" key="1">
    <source>
        <dbReference type="PROSITE" id="PS51742"/>
    </source>
</evidence>
<protein>
    <recommendedName>
        <fullName evidence="1">PPC domain-containing protein</fullName>
    </recommendedName>
</protein>